<evidence type="ECO:0000256" key="2">
    <source>
        <dbReference type="ARBA" id="ARBA00023157"/>
    </source>
</evidence>
<proteinExistence type="predicted"/>
<feature type="region of interest" description="Disordered" evidence="3">
    <location>
        <begin position="1"/>
        <end position="24"/>
    </location>
</feature>
<name>A0ABN8QWQ5_9CNID</name>
<accession>A0ABN8QWQ5</accession>
<protein>
    <recommendedName>
        <fullName evidence="4">UPAR/Ly6 domain-containing protein</fullName>
    </recommendedName>
</protein>
<dbReference type="SUPFAM" id="SSF57302">
    <property type="entry name" value="Snake toxin-like"/>
    <property type="match status" value="1"/>
</dbReference>
<dbReference type="InterPro" id="IPR045860">
    <property type="entry name" value="Snake_toxin-like_sf"/>
</dbReference>
<dbReference type="Pfam" id="PF00021">
    <property type="entry name" value="UPAR_LY6"/>
    <property type="match status" value="1"/>
</dbReference>
<dbReference type="InterPro" id="IPR016054">
    <property type="entry name" value="LY6_UPA_recep-like"/>
</dbReference>
<evidence type="ECO:0000259" key="4">
    <source>
        <dbReference type="Pfam" id="PF00021"/>
    </source>
</evidence>
<comment type="caution">
    <text evidence="5">The sequence shown here is derived from an EMBL/GenBank/DDBJ whole genome shotgun (WGS) entry which is preliminary data.</text>
</comment>
<evidence type="ECO:0000313" key="5">
    <source>
        <dbReference type="EMBL" id="CAH3171459.1"/>
    </source>
</evidence>
<evidence type="ECO:0000313" key="6">
    <source>
        <dbReference type="Proteomes" id="UP001159405"/>
    </source>
</evidence>
<dbReference type="PANTHER" id="PTHR10036">
    <property type="entry name" value="CD59 GLYCOPROTEIN"/>
    <property type="match status" value="1"/>
</dbReference>
<feature type="domain" description="UPAR/Ly6" evidence="4">
    <location>
        <begin position="73"/>
        <end position="162"/>
    </location>
</feature>
<evidence type="ECO:0000256" key="3">
    <source>
        <dbReference type="SAM" id="MobiDB-lite"/>
    </source>
</evidence>
<organism evidence="5 6">
    <name type="scientific">Porites lobata</name>
    <dbReference type="NCBI Taxonomy" id="104759"/>
    <lineage>
        <taxon>Eukaryota</taxon>
        <taxon>Metazoa</taxon>
        <taxon>Cnidaria</taxon>
        <taxon>Anthozoa</taxon>
        <taxon>Hexacorallia</taxon>
        <taxon>Scleractinia</taxon>
        <taxon>Fungiina</taxon>
        <taxon>Poritidae</taxon>
        <taxon>Porites</taxon>
    </lineage>
</organism>
<keyword evidence="1" id="KW-0732">Signal</keyword>
<dbReference type="Gene3D" id="2.10.60.10">
    <property type="entry name" value="CD59"/>
    <property type="match status" value="1"/>
</dbReference>
<keyword evidence="2" id="KW-1015">Disulfide bond</keyword>
<evidence type="ECO:0000256" key="1">
    <source>
        <dbReference type="ARBA" id="ARBA00022729"/>
    </source>
</evidence>
<dbReference type="EMBL" id="CALNXK010000164">
    <property type="protein sequence ID" value="CAH3171459.1"/>
    <property type="molecule type" value="Genomic_DNA"/>
</dbReference>
<sequence length="183" mass="20506">MVRSGASVRVRMSEMSPPCTSTDHIRSLERSNDEDLLQLENRTALKLGLQQLNLQLVDVKHTGTCIQNVNRHAIKCYQCFSTKSWDDCVPGNDTACPFPRLNSCLKVKLEGEKEGKNINFFVKSCDVKSNCYKDNCKSVAQNRNMKFKDCDVNCCDTDLCNGAKATMVSSFLFLACALVANFR</sequence>
<dbReference type="Proteomes" id="UP001159405">
    <property type="component" value="Unassembled WGS sequence"/>
</dbReference>
<gene>
    <name evidence="5" type="ORF">PLOB_00011923</name>
</gene>
<keyword evidence="6" id="KW-1185">Reference proteome</keyword>
<reference evidence="5 6" key="1">
    <citation type="submission" date="2022-05" db="EMBL/GenBank/DDBJ databases">
        <authorList>
            <consortium name="Genoscope - CEA"/>
            <person name="William W."/>
        </authorList>
    </citation>
    <scope>NUCLEOTIDE SEQUENCE [LARGE SCALE GENOMIC DNA]</scope>
</reference>